<sequence>MSISCLLMGEDSLLIQCGQFLLDKGHHIKWVISPVKSIQYWCEDNNIAWCTSFDELILTDDNRVDYLFSIVNSTILTQKQLDIARLGAINYHDSLLPSYAGVNATTWSLINDESTHGITWHELNVEIDAGSIIHQSRVPIFNEDTALTLNLRCFEEAINGFEQVIKAIETSTVQRQTQDMKQRSYYGVTHVVPDLGFINWNTARARDIERTNRALTFGHYNNNMGLLKLYLGRNAVVVREVKPVEDEGIARTGGQLLAIMPEGLLVSTQCGSVLLNGFYTLYGVQLSVDELVRCANLRVNSMLPCFDGSLIQYYHPLYKKCLKEEPFWLKQLLRAEEHTLFSKMATDSNSTYKPLGSVCSDSYAVENVRYQLLVCVLIYLYRLNNYEPFTVFYNDDELNELGLCGGIFSSLLPLTFESGSEITPQQLMQKLTEQINEIKTHGTYLTDIFMRHPDLETKQIDFVITLGLSKKEQDVPSNSLIHFEINEQNELVIYHRLNKKHQGGGLSSILTNMPQHLENILQWMYENSNQPIHNMCFLTTMERKHLNDWGVGQTEELPSTSITQLFEHQVITHPDRIAIYENNYEFSYHHLWEQSEKIASFISTLNLPQQTLIGIYIPRSHNMLALILGILKAGCVYVPLDLRYPLLKIEMIINESKLTHLMTIESQMPALMNQFGQSVHLYNAEELLARNENSLTLNQDLENPSVNNPLAYIMFTSGTTGTPKGVMVSQKNVINYCHWFTQSNGFTADSIIDFSSSLAFDLSVPCTLAPLLVGGALAICDEQQKINPKLYLQHLKRYAITHTELTPGYLELLLHYPEDIKQLSDLRYVLLGADVVHTEEVTQWLALCSTSTIVNEYGPTETTVSATSYCVTELNDLTEASVPIGRPAFNSTCYLLDKYFNLCPIGMMGELYIGGAQVTEGYLGKPELTEQKFIKMKFNEFEETLYKTGDLASWLPKGHLQFFGRNDHQVKIQGYRIELPAIESILMKHEAIFQAVVVIREERHKEKYLRAYIVSEDKNINTHQIKEFLALYLPAYMHPKEFCVVSSIPLKENEKIDFDTLERQASILLAYNPELSNQELNDTQRICLEIWQKAFLSQVIHLEDNFFELGGDSLLALQIISALKSHFKLPIPLSVLFEYPDIISLAHQLDLLVAEDNSTHAYASSSVIKLSSGPHKTPLFLVHPVGGSIFWYQQLAQRLNGKYTVYGIEDQSINGHSRRFASISEMAQFYLEEIDKVYQGEEYCLGGASFGATVAVEMANQLMRSNKSVTFLGLFDGWAKYPDSLIKSNTMGLLSKNVEIGQQTSEHLQELEEYRKKLLLAFELPTIRSDITLFKAKDLWDAFVLADDPFNGWEPFVEHKITVHAIPGTHESMFFESNVDHLANLVELEAFLKRKR</sequence>
<dbReference type="SMART" id="SM00823">
    <property type="entry name" value="PKS_PP"/>
    <property type="match status" value="1"/>
</dbReference>
<dbReference type="NCBIfam" id="TIGR01733">
    <property type="entry name" value="AA-adenyl-dom"/>
    <property type="match status" value="1"/>
</dbReference>
<evidence type="ECO:0000259" key="3">
    <source>
        <dbReference type="PROSITE" id="PS50075"/>
    </source>
</evidence>
<dbReference type="Gene3D" id="3.40.50.1820">
    <property type="entry name" value="alpha/beta hydrolase"/>
    <property type="match status" value="1"/>
</dbReference>
<dbReference type="InterPro" id="IPR020845">
    <property type="entry name" value="AMP-binding_CS"/>
</dbReference>
<dbReference type="RefSeq" id="WP_252579695.1">
    <property type="nucleotide sequence ID" value="NZ_CP071527.1"/>
</dbReference>
<dbReference type="Gene3D" id="3.40.50.12230">
    <property type="match status" value="1"/>
</dbReference>
<dbReference type="Pfam" id="PF13193">
    <property type="entry name" value="AMP-binding_C"/>
    <property type="match status" value="1"/>
</dbReference>
<dbReference type="Gene3D" id="2.30.38.10">
    <property type="entry name" value="Luciferase, Domain 3"/>
    <property type="match status" value="1"/>
</dbReference>
<name>A0ABY4Y6Y4_9GAMM</name>
<dbReference type="InterPro" id="IPR009081">
    <property type="entry name" value="PP-bd_ACP"/>
</dbReference>
<dbReference type="PANTHER" id="PTHR45527">
    <property type="entry name" value="NONRIBOSOMAL PEPTIDE SYNTHETASE"/>
    <property type="match status" value="1"/>
</dbReference>
<dbReference type="InterPro" id="IPR002376">
    <property type="entry name" value="Formyl_transf_N"/>
</dbReference>
<dbReference type="Gene3D" id="1.10.1200.10">
    <property type="entry name" value="ACP-like"/>
    <property type="match status" value="1"/>
</dbReference>
<organism evidence="4 5">
    <name type="scientific">Legionella lytica</name>
    <dbReference type="NCBI Taxonomy" id="96232"/>
    <lineage>
        <taxon>Bacteria</taxon>
        <taxon>Pseudomonadati</taxon>
        <taxon>Pseudomonadota</taxon>
        <taxon>Gammaproteobacteria</taxon>
        <taxon>Legionellales</taxon>
        <taxon>Legionellaceae</taxon>
        <taxon>Legionella</taxon>
    </lineage>
</organism>
<dbReference type="Pfam" id="PF00501">
    <property type="entry name" value="AMP-binding"/>
    <property type="match status" value="1"/>
</dbReference>
<feature type="domain" description="Carrier" evidence="3">
    <location>
        <begin position="1078"/>
        <end position="1153"/>
    </location>
</feature>
<evidence type="ECO:0000256" key="2">
    <source>
        <dbReference type="ARBA" id="ARBA00022553"/>
    </source>
</evidence>
<dbReference type="InterPro" id="IPR000873">
    <property type="entry name" value="AMP-dep_synth/lig_dom"/>
</dbReference>
<dbReference type="PROSITE" id="PS00455">
    <property type="entry name" value="AMP_BINDING"/>
    <property type="match status" value="1"/>
</dbReference>
<dbReference type="SUPFAM" id="SSF53328">
    <property type="entry name" value="Formyltransferase"/>
    <property type="match status" value="1"/>
</dbReference>
<dbReference type="SUPFAM" id="SSF56801">
    <property type="entry name" value="Acetyl-CoA synthetase-like"/>
    <property type="match status" value="1"/>
</dbReference>
<dbReference type="InterPro" id="IPR001031">
    <property type="entry name" value="Thioesterase"/>
</dbReference>
<accession>A0ABY4Y6Y4</accession>
<dbReference type="PROSITE" id="PS50075">
    <property type="entry name" value="CARRIER"/>
    <property type="match status" value="1"/>
</dbReference>
<dbReference type="InterPro" id="IPR036477">
    <property type="entry name" value="Formyl_transf_N_sf"/>
</dbReference>
<dbReference type="Pfam" id="PF00551">
    <property type="entry name" value="Formyl_trans_N"/>
    <property type="match status" value="1"/>
</dbReference>
<dbReference type="InterPro" id="IPR029058">
    <property type="entry name" value="AB_hydrolase_fold"/>
</dbReference>
<dbReference type="PANTHER" id="PTHR45527:SF1">
    <property type="entry name" value="FATTY ACID SYNTHASE"/>
    <property type="match status" value="1"/>
</dbReference>
<dbReference type="Pfam" id="PF00975">
    <property type="entry name" value="Thioesterase"/>
    <property type="match status" value="1"/>
</dbReference>
<dbReference type="InterPro" id="IPR006162">
    <property type="entry name" value="Ppantetheine_attach_site"/>
</dbReference>
<dbReference type="Proteomes" id="UP001057474">
    <property type="component" value="Chromosome"/>
</dbReference>
<keyword evidence="2" id="KW-0597">Phosphoprotein</keyword>
<reference evidence="4" key="1">
    <citation type="submission" date="2021-03" db="EMBL/GenBank/DDBJ databases">
        <title>Legionella lytica PCM 2298.</title>
        <authorList>
            <person name="Koper P."/>
        </authorList>
    </citation>
    <scope>NUCLEOTIDE SEQUENCE</scope>
    <source>
        <strain evidence="4">PCM 2298</strain>
    </source>
</reference>
<protein>
    <submittedName>
        <fullName evidence="4">Amino acid adenylation domain-containing protein</fullName>
    </submittedName>
</protein>
<dbReference type="CDD" id="cd05930">
    <property type="entry name" value="A_NRPS"/>
    <property type="match status" value="1"/>
</dbReference>
<dbReference type="Gene3D" id="3.40.50.980">
    <property type="match status" value="2"/>
</dbReference>
<evidence type="ECO:0000313" key="5">
    <source>
        <dbReference type="Proteomes" id="UP001057474"/>
    </source>
</evidence>
<dbReference type="Pfam" id="PF00550">
    <property type="entry name" value="PP-binding"/>
    <property type="match status" value="1"/>
</dbReference>
<proteinExistence type="predicted"/>
<keyword evidence="5" id="KW-1185">Reference proteome</keyword>
<dbReference type="SUPFAM" id="SSF53474">
    <property type="entry name" value="alpha/beta-Hydrolases"/>
    <property type="match status" value="1"/>
</dbReference>
<dbReference type="SUPFAM" id="SSF47336">
    <property type="entry name" value="ACP-like"/>
    <property type="match status" value="1"/>
</dbReference>
<dbReference type="InterPro" id="IPR025110">
    <property type="entry name" value="AMP-bd_C"/>
</dbReference>
<dbReference type="PROSITE" id="PS00012">
    <property type="entry name" value="PHOSPHOPANTETHEINE"/>
    <property type="match status" value="1"/>
</dbReference>
<dbReference type="EMBL" id="CP071527">
    <property type="protein sequence ID" value="USQ13395.1"/>
    <property type="molecule type" value="Genomic_DNA"/>
</dbReference>
<dbReference type="InterPro" id="IPR020806">
    <property type="entry name" value="PKS_PP-bd"/>
</dbReference>
<gene>
    <name evidence="4" type="ORF">J2N86_11975</name>
</gene>
<dbReference type="InterPro" id="IPR010071">
    <property type="entry name" value="AA_adenyl_dom"/>
</dbReference>
<dbReference type="InterPro" id="IPR045851">
    <property type="entry name" value="AMP-bd_C_sf"/>
</dbReference>
<evidence type="ECO:0000256" key="1">
    <source>
        <dbReference type="ARBA" id="ARBA00022450"/>
    </source>
</evidence>
<evidence type="ECO:0000313" key="4">
    <source>
        <dbReference type="EMBL" id="USQ13395.1"/>
    </source>
</evidence>
<keyword evidence="1" id="KW-0596">Phosphopantetheine</keyword>
<dbReference type="InterPro" id="IPR036736">
    <property type="entry name" value="ACP-like_sf"/>
</dbReference>
<dbReference type="Gene3D" id="3.30.300.30">
    <property type="match status" value="1"/>
</dbReference>